<organism evidence="1 2">
    <name type="scientific">Colletotrichum noveboracense</name>
    <dbReference type="NCBI Taxonomy" id="2664923"/>
    <lineage>
        <taxon>Eukaryota</taxon>
        <taxon>Fungi</taxon>
        <taxon>Dikarya</taxon>
        <taxon>Ascomycota</taxon>
        <taxon>Pezizomycotina</taxon>
        <taxon>Sordariomycetes</taxon>
        <taxon>Hypocreomycetidae</taxon>
        <taxon>Glomerellales</taxon>
        <taxon>Glomerellaceae</taxon>
        <taxon>Colletotrichum</taxon>
        <taxon>Colletotrichum gloeosporioides species complex</taxon>
    </lineage>
</organism>
<dbReference type="InterPro" id="IPR043750">
    <property type="entry name" value="DUF5695"/>
</dbReference>
<dbReference type="Proteomes" id="UP001152533">
    <property type="component" value="Unassembled WGS sequence"/>
</dbReference>
<sequence>MPTGPLNITREWLDVSGDLGLRFTIQNSGSSAVEIGSLGFPVEFSSIFTNRLATEMQRLCSLSDPYIGMHAGQIRVAPIRGTGAALVVTPLGDTPLEAYRNLPETYYSDTAYGSQTFEGFYEWQALTKAWAENEWRAQTPWNTPSSKTLQPGQSLQFGVRFSVAKSGVRGLDAAVRGTNTPTAVGVPGYIVPRGEPAQLFLQSQSAVKSLVSEPAGALTVTLVSSGKYTVTPSASAWGRVRLTITYADNKIQTVHYYVTKPSTEAVASLGRFLTTSQWFNDTSDPFGRSSSVMTYDYETKSIVTQDSRAWVAGLSDEAGAGSYLSAFMKQAIQPAADEVTKLEQFVDNVLWKTIQTTDFGVRKSIFFYEPAAVPNYRYSTSIDWTSWTSWNKAAAYAIDRAYNYVHVAGAYWSLYRVARAYPALVKSHTWDWYLNQAYSTVIRGMRNDVGYNRVGLMGETVFGEILTDLIREGQTTKANTLSTSMRSRAAQWDTEEVPFGSEMAWDSTGQEGVYYWAKYFGFTNTATKSVNSVLGFMQTLPHWGWNGNARRYWDN</sequence>
<keyword evidence="2" id="KW-1185">Reference proteome</keyword>
<proteinExistence type="predicted"/>
<gene>
    <name evidence="1" type="ORF">CGXH109_LOCUS150496</name>
</gene>
<evidence type="ECO:0008006" key="3">
    <source>
        <dbReference type="Google" id="ProtNLM"/>
    </source>
</evidence>
<accession>A0A9W4S9T8</accession>
<protein>
    <recommendedName>
        <fullName evidence="3">Glycoside hydrolase family 43 protein</fullName>
    </recommendedName>
</protein>
<comment type="caution">
    <text evidence="1">The sequence shown here is derived from an EMBL/GenBank/DDBJ whole genome shotgun (WGS) entry which is preliminary data.</text>
</comment>
<evidence type="ECO:0000313" key="1">
    <source>
        <dbReference type="EMBL" id="CAI0655541.1"/>
    </source>
</evidence>
<name>A0A9W4S9T8_9PEZI</name>
<evidence type="ECO:0000313" key="2">
    <source>
        <dbReference type="Proteomes" id="UP001152533"/>
    </source>
</evidence>
<feature type="non-terminal residue" evidence="1">
    <location>
        <position position="1"/>
    </location>
</feature>
<dbReference type="EMBL" id="CAMGZC010003134">
    <property type="protein sequence ID" value="CAI0655541.1"/>
    <property type="molecule type" value="Genomic_DNA"/>
</dbReference>
<dbReference type="AlphaFoldDB" id="A0A9W4S9T8"/>
<dbReference type="Pfam" id="PF18951">
    <property type="entry name" value="DUF5695"/>
    <property type="match status" value="1"/>
</dbReference>
<reference evidence="1" key="1">
    <citation type="submission" date="2022-08" db="EMBL/GenBank/DDBJ databases">
        <authorList>
            <person name="Giroux E."/>
            <person name="Giroux E."/>
        </authorList>
    </citation>
    <scope>NUCLEOTIDE SEQUENCE</scope>
    <source>
        <strain evidence="1">H1091258</strain>
    </source>
</reference>